<keyword evidence="1" id="KW-0812">Transmembrane</keyword>
<dbReference type="RefSeq" id="WP_236344335.1">
    <property type="nucleotide sequence ID" value="NZ_CAKMMF010000025.1"/>
</dbReference>
<gene>
    <name evidence="2" type="ORF">PAECIP111893_03986</name>
</gene>
<feature type="transmembrane region" description="Helical" evidence="1">
    <location>
        <begin position="6"/>
        <end position="24"/>
    </location>
</feature>
<organism evidence="2 3">
    <name type="scientific">Paenibacillus plantiphilus</name>
    <dbReference type="NCBI Taxonomy" id="2905650"/>
    <lineage>
        <taxon>Bacteria</taxon>
        <taxon>Bacillati</taxon>
        <taxon>Bacillota</taxon>
        <taxon>Bacilli</taxon>
        <taxon>Bacillales</taxon>
        <taxon>Paenibacillaceae</taxon>
        <taxon>Paenibacillus</taxon>
    </lineage>
</organism>
<keyword evidence="1" id="KW-1133">Transmembrane helix</keyword>
<sequence length="71" mass="7509">MVDADAALFGYVAAAFMQVVFLIIEHVFLTINDVIQVIALLSQAKAGIGKGGYCEAVTGFLAARGYVHDGF</sequence>
<protein>
    <submittedName>
        <fullName evidence="2">Uncharacterized protein</fullName>
    </submittedName>
</protein>
<comment type="caution">
    <text evidence="2">The sequence shown here is derived from an EMBL/GenBank/DDBJ whole genome shotgun (WGS) entry which is preliminary data.</text>
</comment>
<keyword evidence="3" id="KW-1185">Reference proteome</keyword>
<keyword evidence="1" id="KW-0472">Membrane</keyword>
<proteinExistence type="predicted"/>
<evidence type="ECO:0000256" key="1">
    <source>
        <dbReference type="SAM" id="Phobius"/>
    </source>
</evidence>
<evidence type="ECO:0000313" key="3">
    <source>
        <dbReference type="Proteomes" id="UP000838686"/>
    </source>
</evidence>
<dbReference type="EMBL" id="CAKMMF010000025">
    <property type="protein sequence ID" value="CAH1215616.1"/>
    <property type="molecule type" value="Genomic_DNA"/>
</dbReference>
<reference evidence="2" key="1">
    <citation type="submission" date="2022-01" db="EMBL/GenBank/DDBJ databases">
        <authorList>
            <person name="Criscuolo A."/>
        </authorList>
    </citation>
    <scope>NUCLEOTIDE SEQUENCE</scope>
    <source>
        <strain evidence="2">CIP111893</strain>
    </source>
</reference>
<dbReference type="Proteomes" id="UP000838686">
    <property type="component" value="Unassembled WGS sequence"/>
</dbReference>
<evidence type="ECO:0000313" key="2">
    <source>
        <dbReference type="EMBL" id="CAH1215616.1"/>
    </source>
</evidence>
<name>A0ABM9CLQ5_9BACL</name>
<accession>A0ABM9CLQ5</accession>